<dbReference type="OrthoDB" id="3793308at2759"/>
<evidence type="ECO:0000313" key="3">
    <source>
        <dbReference type="Proteomes" id="UP000249619"/>
    </source>
</evidence>
<evidence type="ECO:0000256" key="1">
    <source>
        <dbReference type="SAM" id="MobiDB-lite"/>
    </source>
</evidence>
<name>A0A364N8E1_STELY</name>
<dbReference type="EMBL" id="QGDH01000035">
    <property type="protein sequence ID" value="RAR13433.1"/>
    <property type="molecule type" value="Genomic_DNA"/>
</dbReference>
<protein>
    <submittedName>
        <fullName evidence="2">Uncharacterized protein</fullName>
    </submittedName>
</protein>
<proteinExistence type="predicted"/>
<reference evidence="3" key="1">
    <citation type="submission" date="2018-05" db="EMBL/GenBank/DDBJ databases">
        <title>Draft genome sequence of Stemphylium lycopersici strain CIDEFI 213.</title>
        <authorList>
            <person name="Medina R."/>
            <person name="Franco M.E.E."/>
            <person name="Lucentini C.G."/>
            <person name="Saparrat M.C.N."/>
            <person name="Balatti P.A."/>
        </authorList>
    </citation>
    <scope>NUCLEOTIDE SEQUENCE [LARGE SCALE GENOMIC DNA]</scope>
    <source>
        <strain evidence="3">CIDEFI 213</strain>
    </source>
</reference>
<dbReference type="AlphaFoldDB" id="A0A364N8E1"/>
<comment type="caution">
    <text evidence="2">The sequence shown here is derived from an EMBL/GenBank/DDBJ whole genome shotgun (WGS) entry which is preliminary data.</text>
</comment>
<gene>
    <name evidence="2" type="ORF">DDE83_003164</name>
</gene>
<feature type="region of interest" description="Disordered" evidence="1">
    <location>
        <begin position="1"/>
        <end position="28"/>
    </location>
</feature>
<sequence length="153" mass="17684">MQDYRAGLSPAPDVVRGPSAPPRFSDGHPTAPPPTLEFLVIGLFALRLTKRLIESLDYYPGRDSDIIWLVNFLAPFSDDYSLAKISGSQKDEYLEMYHRILSRMKKQPRYPIRFMQMNPDQSIYQTRRRSDAERPRNMTDGKCTDALHWQYGG</sequence>
<keyword evidence="3" id="KW-1185">Reference proteome</keyword>
<evidence type="ECO:0000313" key="2">
    <source>
        <dbReference type="EMBL" id="RAR13433.1"/>
    </source>
</evidence>
<dbReference type="Proteomes" id="UP000249619">
    <property type="component" value="Unassembled WGS sequence"/>
</dbReference>
<accession>A0A364N8E1</accession>
<organism evidence="2 3">
    <name type="scientific">Stemphylium lycopersici</name>
    <name type="common">Tomato gray leaf spot disease fungus</name>
    <name type="synonym">Thyrospora lycopersici</name>
    <dbReference type="NCBI Taxonomy" id="183478"/>
    <lineage>
        <taxon>Eukaryota</taxon>
        <taxon>Fungi</taxon>
        <taxon>Dikarya</taxon>
        <taxon>Ascomycota</taxon>
        <taxon>Pezizomycotina</taxon>
        <taxon>Dothideomycetes</taxon>
        <taxon>Pleosporomycetidae</taxon>
        <taxon>Pleosporales</taxon>
        <taxon>Pleosporineae</taxon>
        <taxon>Pleosporaceae</taxon>
        <taxon>Stemphylium</taxon>
    </lineage>
</organism>